<keyword evidence="4" id="KW-0808">Transferase</keyword>
<evidence type="ECO:0000256" key="11">
    <source>
        <dbReference type="SAM" id="Phobius"/>
    </source>
</evidence>
<dbReference type="Pfam" id="PF13639">
    <property type="entry name" value="zf-RING_2"/>
    <property type="match status" value="1"/>
</dbReference>
<comment type="catalytic activity">
    <reaction evidence="1">
        <text>S-ubiquitinyl-[E2 ubiquitin-conjugating enzyme]-L-cysteine + [acceptor protein]-L-lysine = [E2 ubiquitin-conjugating enzyme]-L-cysteine + N(6)-ubiquitinyl-[acceptor protein]-L-lysine.</text>
        <dbReference type="EC" id="2.3.2.27"/>
    </reaction>
</comment>
<keyword evidence="7" id="KW-0833">Ubl conjugation pathway</keyword>
<feature type="region of interest" description="Disordered" evidence="10">
    <location>
        <begin position="173"/>
        <end position="209"/>
    </location>
</feature>
<dbReference type="PANTHER" id="PTHR46913:SF23">
    <property type="entry name" value="E3 UBIQUITIN-PROTEIN LIGASE RHA4A-RELATED"/>
    <property type="match status" value="1"/>
</dbReference>
<gene>
    <name evidence="13" type="ORF">H6P81_014349</name>
</gene>
<dbReference type="SUPFAM" id="SSF57850">
    <property type="entry name" value="RING/U-box"/>
    <property type="match status" value="1"/>
</dbReference>
<evidence type="ECO:0000313" key="13">
    <source>
        <dbReference type="EMBL" id="KAG9448221.1"/>
    </source>
</evidence>
<dbReference type="GO" id="GO:0008270">
    <property type="term" value="F:zinc ion binding"/>
    <property type="evidence" value="ECO:0007669"/>
    <property type="project" value="UniProtKB-KW"/>
</dbReference>
<keyword evidence="11" id="KW-0472">Membrane</keyword>
<accession>A0AAV7EIG4</accession>
<evidence type="ECO:0000259" key="12">
    <source>
        <dbReference type="PROSITE" id="PS50089"/>
    </source>
</evidence>
<evidence type="ECO:0000313" key="14">
    <source>
        <dbReference type="Proteomes" id="UP000825729"/>
    </source>
</evidence>
<organism evidence="13 14">
    <name type="scientific">Aristolochia fimbriata</name>
    <name type="common">White veined hardy Dutchman's pipe vine</name>
    <dbReference type="NCBI Taxonomy" id="158543"/>
    <lineage>
        <taxon>Eukaryota</taxon>
        <taxon>Viridiplantae</taxon>
        <taxon>Streptophyta</taxon>
        <taxon>Embryophyta</taxon>
        <taxon>Tracheophyta</taxon>
        <taxon>Spermatophyta</taxon>
        <taxon>Magnoliopsida</taxon>
        <taxon>Magnoliidae</taxon>
        <taxon>Piperales</taxon>
        <taxon>Aristolochiaceae</taxon>
        <taxon>Aristolochia</taxon>
    </lineage>
</organism>
<dbReference type="AlphaFoldDB" id="A0AAV7EIG4"/>
<feature type="compositionally biased region" description="Basic and acidic residues" evidence="10">
    <location>
        <begin position="178"/>
        <end position="189"/>
    </location>
</feature>
<dbReference type="Proteomes" id="UP000825729">
    <property type="component" value="Unassembled WGS sequence"/>
</dbReference>
<evidence type="ECO:0000256" key="4">
    <source>
        <dbReference type="ARBA" id="ARBA00022679"/>
    </source>
</evidence>
<dbReference type="Gene3D" id="3.30.40.10">
    <property type="entry name" value="Zinc/RING finger domain, C3HC4 (zinc finger)"/>
    <property type="match status" value="1"/>
</dbReference>
<evidence type="ECO:0000256" key="8">
    <source>
        <dbReference type="ARBA" id="ARBA00022833"/>
    </source>
</evidence>
<evidence type="ECO:0000256" key="3">
    <source>
        <dbReference type="ARBA" id="ARBA00012483"/>
    </source>
</evidence>
<evidence type="ECO:0000256" key="6">
    <source>
        <dbReference type="ARBA" id="ARBA00022771"/>
    </source>
</evidence>
<dbReference type="InterPro" id="IPR013083">
    <property type="entry name" value="Znf_RING/FYVE/PHD"/>
</dbReference>
<evidence type="ECO:0000256" key="9">
    <source>
        <dbReference type="PROSITE-ProRule" id="PRU00175"/>
    </source>
</evidence>
<dbReference type="InterPro" id="IPR001841">
    <property type="entry name" value="Znf_RING"/>
</dbReference>
<evidence type="ECO:0000256" key="10">
    <source>
        <dbReference type="SAM" id="MobiDB-lite"/>
    </source>
</evidence>
<keyword evidence="6 9" id="KW-0863">Zinc-finger</keyword>
<comment type="caution">
    <text evidence="13">The sequence shown here is derived from an EMBL/GenBank/DDBJ whole genome shotgun (WGS) entry which is preliminary data.</text>
</comment>
<dbReference type="InterPro" id="IPR044600">
    <property type="entry name" value="ATL1/ATL16-like"/>
</dbReference>
<name>A0AAV7EIG4_ARIFI</name>
<dbReference type="EC" id="2.3.2.27" evidence="3"/>
<protein>
    <recommendedName>
        <fullName evidence="3">RING-type E3 ubiquitin transferase</fullName>
        <ecNumber evidence="3">2.3.2.27</ecNumber>
    </recommendedName>
</protein>
<dbReference type="GO" id="GO:0016567">
    <property type="term" value="P:protein ubiquitination"/>
    <property type="evidence" value="ECO:0007669"/>
    <property type="project" value="InterPro"/>
</dbReference>
<feature type="transmembrane region" description="Helical" evidence="11">
    <location>
        <begin position="20"/>
        <end position="44"/>
    </location>
</feature>
<evidence type="ECO:0000256" key="1">
    <source>
        <dbReference type="ARBA" id="ARBA00000900"/>
    </source>
</evidence>
<keyword evidence="11" id="KW-1133">Transmembrane helix</keyword>
<feature type="domain" description="RING-type" evidence="12">
    <location>
        <begin position="103"/>
        <end position="145"/>
    </location>
</feature>
<evidence type="ECO:0000256" key="5">
    <source>
        <dbReference type="ARBA" id="ARBA00022723"/>
    </source>
</evidence>
<reference evidence="13 14" key="1">
    <citation type="submission" date="2021-07" db="EMBL/GenBank/DDBJ databases">
        <title>The Aristolochia fimbriata genome: insights into angiosperm evolution, floral development and chemical biosynthesis.</title>
        <authorList>
            <person name="Jiao Y."/>
        </authorList>
    </citation>
    <scope>NUCLEOTIDE SEQUENCE [LARGE SCALE GENOMIC DNA]</scope>
    <source>
        <strain evidence="13">IBCAS-2021</strain>
        <tissue evidence="13">Leaf</tissue>
    </source>
</reference>
<dbReference type="PROSITE" id="PS50089">
    <property type="entry name" value="ZF_RING_2"/>
    <property type="match status" value="1"/>
</dbReference>
<sequence>MGLPHSPSTQQYPPSLQLKLYQAFIFSVPILFTIILFLLFYLFYLKRRRPSSSSELLPTSRFTQATTVLSLPFEVGLEKDFTDDLPVIIFNEGDSSARDDTQCSVCLGDFELKEQLHQLPSCKHLFHVDCIRHWFVTNATCPLCRAPIIPVKSPSLPRSLIVPSPARAAAAAGTNIDRTSHQDQEESRSQELSYSSVEHSGVLEGPSRGSPCLRSEFRHSFVPPPSNSFAVVQFQIQDARAQIIL</sequence>
<keyword evidence="14" id="KW-1185">Reference proteome</keyword>
<keyword evidence="5" id="KW-0479">Metal-binding</keyword>
<dbReference type="CDD" id="cd16461">
    <property type="entry name" value="RING-H2_EL5-like"/>
    <property type="match status" value="1"/>
</dbReference>
<evidence type="ECO:0000256" key="2">
    <source>
        <dbReference type="ARBA" id="ARBA00004906"/>
    </source>
</evidence>
<dbReference type="PANTHER" id="PTHR46913">
    <property type="entry name" value="RING-H2 FINGER PROTEIN ATL16"/>
    <property type="match status" value="1"/>
</dbReference>
<proteinExistence type="predicted"/>
<dbReference type="SMART" id="SM00184">
    <property type="entry name" value="RING"/>
    <property type="match status" value="1"/>
</dbReference>
<keyword evidence="8" id="KW-0862">Zinc</keyword>
<comment type="pathway">
    <text evidence="2">Protein modification; protein ubiquitination.</text>
</comment>
<evidence type="ECO:0000256" key="7">
    <source>
        <dbReference type="ARBA" id="ARBA00022786"/>
    </source>
</evidence>
<dbReference type="EMBL" id="JAINDJ010000005">
    <property type="protein sequence ID" value="KAG9448221.1"/>
    <property type="molecule type" value="Genomic_DNA"/>
</dbReference>
<dbReference type="GO" id="GO:0061630">
    <property type="term" value="F:ubiquitin protein ligase activity"/>
    <property type="evidence" value="ECO:0007669"/>
    <property type="project" value="UniProtKB-EC"/>
</dbReference>
<keyword evidence="11" id="KW-0812">Transmembrane</keyword>